<dbReference type="PANTHER" id="PTHR43462:SF1">
    <property type="entry name" value="ALANYL-TRNA EDITING PROTEIN AARSD1"/>
    <property type="match status" value="1"/>
</dbReference>
<dbReference type="GO" id="GO:0004813">
    <property type="term" value="F:alanine-tRNA ligase activity"/>
    <property type="evidence" value="ECO:0007669"/>
    <property type="project" value="UniProtKB-EC"/>
</dbReference>
<dbReference type="Gene3D" id="2.40.30.130">
    <property type="match status" value="1"/>
</dbReference>
<gene>
    <name evidence="3" type="primary">alaS_1</name>
    <name evidence="3" type="ORF">LMG29542_01668</name>
</gene>
<dbReference type="PANTHER" id="PTHR43462">
    <property type="entry name" value="ALANYL-TRNA EDITING PROTEIN"/>
    <property type="match status" value="1"/>
</dbReference>
<evidence type="ECO:0000313" key="3">
    <source>
        <dbReference type="EMBL" id="CAB3752060.1"/>
    </source>
</evidence>
<evidence type="ECO:0000256" key="2">
    <source>
        <dbReference type="ARBA" id="ARBA00022833"/>
    </source>
</evidence>
<accession>A0A6J5DCU7</accession>
<keyword evidence="2" id="KW-0862">Zinc</keyword>
<evidence type="ECO:0000256" key="1">
    <source>
        <dbReference type="ARBA" id="ARBA00022723"/>
    </source>
</evidence>
<organism evidence="3 4">
    <name type="scientific">Paraburkholderia humisilvae</name>
    <dbReference type="NCBI Taxonomy" id="627669"/>
    <lineage>
        <taxon>Bacteria</taxon>
        <taxon>Pseudomonadati</taxon>
        <taxon>Pseudomonadota</taxon>
        <taxon>Betaproteobacteria</taxon>
        <taxon>Burkholderiales</taxon>
        <taxon>Burkholderiaceae</taxon>
        <taxon>Paraburkholderia</taxon>
    </lineage>
</organism>
<dbReference type="SUPFAM" id="SSF55186">
    <property type="entry name" value="ThrRS/AlaRS common domain"/>
    <property type="match status" value="1"/>
</dbReference>
<reference evidence="3 4" key="1">
    <citation type="submission" date="2020-04" db="EMBL/GenBank/DDBJ databases">
        <authorList>
            <person name="De Canck E."/>
        </authorList>
    </citation>
    <scope>NUCLEOTIDE SEQUENCE [LARGE SCALE GENOMIC DNA]</scope>
    <source>
        <strain evidence="3 4">LMG 29542</strain>
    </source>
</reference>
<keyword evidence="3" id="KW-0436">Ligase</keyword>
<dbReference type="Proteomes" id="UP000494363">
    <property type="component" value="Unassembled WGS sequence"/>
</dbReference>
<dbReference type="GO" id="GO:0000166">
    <property type="term" value="F:nucleotide binding"/>
    <property type="evidence" value="ECO:0007669"/>
    <property type="project" value="InterPro"/>
</dbReference>
<keyword evidence="1" id="KW-0479">Metal-binding</keyword>
<dbReference type="InterPro" id="IPR018163">
    <property type="entry name" value="Thr/Ala-tRNA-synth_IIc_edit"/>
</dbReference>
<dbReference type="EMBL" id="CADIKH010000006">
    <property type="protein sequence ID" value="CAB3752060.1"/>
    <property type="molecule type" value="Genomic_DNA"/>
</dbReference>
<dbReference type="Gene3D" id="3.30.980.10">
    <property type="entry name" value="Threonyl-trna Synthetase, Chain A, domain 2"/>
    <property type="match status" value="1"/>
</dbReference>
<dbReference type="InterPro" id="IPR009000">
    <property type="entry name" value="Transl_B-barrel_sf"/>
</dbReference>
<dbReference type="GO" id="GO:0046872">
    <property type="term" value="F:metal ion binding"/>
    <property type="evidence" value="ECO:0007669"/>
    <property type="project" value="UniProtKB-KW"/>
</dbReference>
<dbReference type="AlphaFoldDB" id="A0A6J5DCU7"/>
<dbReference type="InterPro" id="IPR051335">
    <property type="entry name" value="Alanyl-tRNA_Editing_Enzymes"/>
</dbReference>
<dbReference type="GO" id="GO:0002161">
    <property type="term" value="F:aminoacyl-tRNA deacylase activity"/>
    <property type="evidence" value="ECO:0007669"/>
    <property type="project" value="UniProtKB-ARBA"/>
</dbReference>
<sequence length="255" mass="28318">MKLNRRTTKLFYRDPYLAACETVVIKIDGDWVELADTVAYPEGGGQDADHGRLTLQDGRALRFIDVKKMYGHTAGIPGFPDIQVDGIVLHRIHADDQLLLEHLVPEAGVTVSIDVMRRAALSLSHSASHLLYLAVGLHRPDAVASTLGCHIKIGGARFDFGVDQRFTAEDLSKIQETVNERVLRDLAIHLRAHPDVPDARSWHCEDYAIPCGGTHIERTGLIGQVTVRRKSLGIGKERISCDFPHAHVQTDLYHE</sequence>
<protein>
    <submittedName>
        <fullName evidence="3">Alanine--tRNA ligase</fullName>
        <ecNumber evidence="3">6.1.1.7</ecNumber>
    </submittedName>
</protein>
<proteinExistence type="predicted"/>
<dbReference type="SUPFAM" id="SSF50447">
    <property type="entry name" value="Translation proteins"/>
    <property type="match status" value="1"/>
</dbReference>
<keyword evidence="4" id="KW-1185">Reference proteome</keyword>
<dbReference type="EC" id="6.1.1.7" evidence="3"/>
<name>A0A6J5DCU7_9BURK</name>
<evidence type="ECO:0000313" key="4">
    <source>
        <dbReference type="Proteomes" id="UP000494363"/>
    </source>
</evidence>